<dbReference type="InterPro" id="IPR036291">
    <property type="entry name" value="NAD(P)-bd_dom_sf"/>
</dbReference>
<dbReference type="PRINTS" id="PR00081">
    <property type="entry name" value="GDHRDH"/>
</dbReference>
<evidence type="ECO:0000256" key="2">
    <source>
        <dbReference type="SAM" id="MobiDB-lite"/>
    </source>
</evidence>
<name>A0AAJ0DS57_9PEZI</name>
<dbReference type="Gene3D" id="3.40.50.720">
    <property type="entry name" value="NAD(P)-binding Rossmann-like Domain"/>
    <property type="match status" value="1"/>
</dbReference>
<comment type="similarity">
    <text evidence="1">Belongs to the short-chain dehydrogenases/reductases (SDR) family.</text>
</comment>
<feature type="compositionally biased region" description="Low complexity" evidence="2">
    <location>
        <begin position="51"/>
        <end position="60"/>
    </location>
</feature>
<protein>
    <submittedName>
        <fullName evidence="3">Oxidoreductase</fullName>
    </submittedName>
</protein>
<dbReference type="EMBL" id="MOOE01000031">
    <property type="protein sequence ID" value="KAK1506405.1"/>
    <property type="molecule type" value="Genomic_DNA"/>
</dbReference>
<dbReference type="PANTHER" id="PTHR43544:SF12">
    <property type="entry name" value="NAD(P)-BINDING ROSSMANN-FOLD SUPERFAMILY PROTEIN"/>
    <property type="match status" value="1"/>
</dbReference>
<accession>A0AAJ0DS57</accession>
<dbReference type="SUPFAM" id="SSF51735">
    <property type="entry name" value="NAD(P)-binding Rossmann-fold domains"/>
    <property type="match status" value="1"/>
</dbReference>
<evidence type="ECO:0000313" key="4">
    <source>
        <dbReference type="Proteomes" id="UP001240678"/>
    </source>
</evidence>
<dbReference type="InterPro" id="IPR051468">
    <property type="entry name" value="Fungal_SecMetab_SDRs"/>
</dbReference>
<dbReference type="Proteomes" id="UP001240678">
    <property type="component" value="Unassembled WGS sequence"/>
</dbReference>
<dbReference type="AlphaFoldDB" id="A0AAJ0DS57"/>
<feature type="region of interest" description="Disordered" evidence="2">
    <location>
        <begin position="51"/>
        <end position="75"/>
    </location>
</feature>
<dbReference type="InterPro" id="IPR002347">
    <property type="entry name" value="SDR_fam"/>
</dbReference>
<organism evidence="3 4">
    <name type="scientific">Colletotrichum costaricense</name>
    <dbReference type="NCBI Taxonomy" id="1209916"/>
    <lineage>
        <taxon>Eukaryota</taxon>
        <taxon>Fungi</taxon>
        <taxon>Dikarya</taxon>
        <taxon>Ascomycota</taxon>
        <taxon>Pezizomycotina</taxon>
        <taxon>Sordariomycetes</taxon>
        <taxon>Hypocreomycetidae</taxon>
        <taxon>Glomerellales</taxon>
        <taxon>Glomerellaceae</taxon>
        <taxon>Colletotrichum</taxon>
        <taxon>Colletotrichum acutatum species complex</taxon>
    </lineage>
</organism>
<sequence>MSRPWILVAPASRGIGAHLTRHLLRTTTAPILATCRSPDTTAVKQSILSSLSSSSSSSSSSEKKQSHSSPAAKETEDLASRLKVITLDVTSEPTIAAAAAEAASLFPTSTHHLRLALATPGILHPEKSPAQIDYDDALETFRVNTLGQMMLMKHFSPFLPKKSVKFSTSTSSSSSPEHDEARGLPPSHAVWAAMSARVGSTADNRKGGWYSYRASKAGVTSLAKSLDLWLAARSGERAMAVAYHPGTVKTGLSQGFWDTVPEGKLFEPEYAVERMCKVLTEEVGIEGRGRFWDWAGKEILP</sequence>
<evidence type="ECO:0000256" key="1">
    <source>
        <dbReference type="ARBA" id="ARBA00006484"/>
    </source>
</evidence>
<dbReference type="GeneID" id="85348140"/>
<reference evidence="3 4" key="1">
    <citation type="submission" date="2016-10" db="EMBL/GenBank/DDBJ databases">
        <title>The genome sequence of Colletotrichum fioriniae PJ7.</title>
        <authorList>
            <person name="Baroncelli R."/>
        </authorList>
    </citation>
    <scope>NUCLEOTIDE SEQUENCE [LARGE SCALE GENOMIC DNA]</scope>
    <source>
        <strain evidence="3 4">IMI 309622</strain>
    </source>
</reference>
<dbReference type="GO" id="GO:0016491">
    <property type="term" value="F:oxidoreductase activity"/>
    <property type="evidence" value="ECO:0007669"/>
    <property type="project" value="TreeGrafter"/>
</dbReference>
<gene>
    <name evidence="3" type="ORF">CCOS01_16457</name>
</gene>
<proteinExistence type="inferred from homology"/>
<comment type="caution">
    <text evidence="3">The sequence shown here is derived from an EMBL/GenBank/DDBJ whole genome shotgun (WGS) entry which is preliminary data.</text>
</comment>
<dbReference type="GO" id="GO:0005737">
    <property type="term" value="C:cytoplasm"/>
    <property type="evidence" value="ECO:0007669"/>
    <property type="project" value="TreeGrafter"/>
</dbReference>
<dbReference type="RefSeq" id="XP_060304729.1">
    <property type="nucleotide sequence ID" value="XM_060464593.1"/>
</dbReference>
<dbReference type="PANTHER" id="PTHR43544">
    <property type="entry name" value="SHORT-CHAIN DEHYDROGENASE/REDUCTASE"/>
    <property type="match status" value="1"/>
</dbReference>
<evidence type="ECO:0000313" key="3">
    <source>
        <dbReference type="EMBL" id="KAK1506405.1"/>
    </source>
</evidence>
<keyword evidence="4" id="KW-1185">Reference proteome</keyword>